<dbReference type="Proteomes" id="UP001054837">
    <property type="component" value="Unassembled WGS sequence"/>
</dbReference>
<accession>A0AAV4SW73</accession>
<reference evidence="1 2" key="1">
    <citation type="submission" date="2021-06" db="EMBL/GenBank/DDBJ databases">
        <title>Caerostris darwini draft genome.</title>
        <authorList>
            <person name="Kono N."/>
            <person name="Arakawa K."/>
        </authorList>
    </citation>
    <scope>NUCLEOTIDE SEQUENCE [LARGE SCALE GENOMIC DNA]</scope>
</reference>
<keyword evidence="2" id="KW-1185">Reference proteome</keyword>
<dbReference type="AlphaFoldDB" id="A0AAV4SW73"/>
<proteinExistence type="predicted"/>
<protein>
    <submittedName>
        <fullName evidence="1">Uncharacterized protein</fullName>
    </submittedName>
</protein>
<name>A0AAV4SW73_9ARAC</name>
<organism evidence="1 2">
    <name type="scientific">Caerostris darwini</name>
    <dbReference type="NCBI Taxonomy" id="1538125"/>
    <lineage>
        <taxon>Eukaryota</taxon>
        <taxon>Metazoa</taxon>
        <taxon>Ecdysozoa</taxon>
        <taxon>Arthropoda</taxon>
        <taxon>Chelicerata</taxon>
        <taxon>Arachnida</taxon>
        <taxon>Araneae</taxon>
        <taxon>Araneomorphae</taxon>
        <taxon>Entelegynae</taxon>
        <taxon>Araneoidea</taxon>
        <taxon>Araneidae</taxon>
        <taxon>Caerostris</taxon>
    </lineage>
</organism>
<comment type="caution">
    <text evidence="1">The sequence shown here is derived from an EMBL/GenBank/DDBJ whole genome shotgun (WGS) entry which is preliminary data.</text>
</comment>
<gene>
    <name evidence="1" type="ORF">CDAR_575001</name>
</gene>
<sequence length="102" mass="11581">MTRICNPGRLCVFQRIACNVSHSSGQISGSMRSSGLEHRRISVSVVRMVSFFYFSSFFNPLLQPVILIEYRVIFYIPSRCCRVGFQLFALLLLSAFDCSSDV</sequence>
<evidence type="ECO:0000313" key="2">
    <source>
        <dbReference type="Proteomes" id="UP001054837"/>
    </source>
</evidence>
<dbReference type="EMBL" id="BPLQ01008660">
    <property type="protein sequence ID" value="GIY38723.1"/>
    <property type="molecule type" value="Genomic_DNA"/>
</dbReference>
<evidence type="ECO:0000313" key="1">
    <source>
        <dbReference type="EMBL" id="GIY38723.1"/>
    </source>
</evidence>